<comment type="caution">
    <text evidence="2">The sequence shown here is derived from an EMBL/GenBank/DDBJ whole genome shotgun (WGS) entry which is preliminary data.</text>
</comment>
<protein>
    <submittedName>
        <fullName evidence="2">Uncharacterized protein</fullName>
    </submittedName>
</protein>
<accession>A0A4Q2D2E2</accession>
<feature type="compositionally biased region" description="Basic residues" evidence="1">
    <location>
        <begin position="48"/>
        <end position="63"/>
    </location>
</feature>
<name>A0A4Q2D2E2_9AGAR</name>
<feature type="compositionally biased region" description="Low complexity" evidence="1">
    <location>
        <begin position="209"/>
        <end position="222"/>
    </location>
</feature>
<gene>
    <name evidence="2" type="ORF">EST38_g13541</name>
</gene>
<reference evidence="2 3" key="1">
    <citation type="submission" date="2019-01" db="EMBL/GenBank/DDBJ databases">
        <title>Draft genome sequence of Psathyrella aberdarensis IHI B618.</title>
        <authorList>
            <person name="Buettner E."/>
            <person name="Kellner H."/>
        </authorList>
    </citation>
    <scope>NUCLEOTIDE SEQUENCE [LARGE SCALE GENOMIC DNA]</scope>
    <source>
        <strain evidence="2 3">IHI B618</strain>
    </source>
</reference>
<organism evidence="2 3">
    <name type="scientific">Candolleomyces aberdarensis</name>
    <dbReference type="NCBI Taxonomy" id="2316362"/>
    <lineage>
        <taxon>Eukaryota</taxon>
        <taxon>Fungi</taxon>
        <taxon>Dikarya</taxon>
        <taxon>Basidiomycota</taxon>
        <taxon>Agaricomycotina</taxon>
        <taxon>Agaricomycetes</taxon>
        <taxon>Agaricomycetidae</taxon>
        <taxon>Agaricales</taxon>
        <taxon>Agaricineae</taxon>
        <taxon>Psathyrellaceae</taxon>
        <taxon>Candolleomyces</taxon>
    </lineage>
</organism>
<proteinExistence type="predicted"/>
<evidence type="ECO:0000256" key="1">
    <source>
        <dbReference type="SAM" id="MobiDB-lite"/>
    </source>
</evidence>
<dbReference type="Proteomes" id="UP000290288">
    <property type="component" value="Unassembled WGS sequence"/>
</dbReference>
<evidence type="ECO:0000313" key="2">
    <source>
        <dbReference type="EMBL" id="RXW12315.1"/>
    </source>
</evidence>
<feature type="compositionally biased region" description="Low complexity" evidence="1">
    <location>
        <begin position="64"/>
        <end position="94"/>
    </location>
</feature>
<dbReference type="AlphaFoldDB" id="A0A4Q2D2E2"/>
<feature type="compositionally biased region" description="Basic and acidic residues" evidence="1">
    <location>
        <begin position="128"/>
        <end position="146"/>
    </location>
</feature>
<feature type="region of interest" description="Disordered" evidence="1">
    <location>
        <begin position="22"/>
        <end position="240"/>
    </location>
</feature>
<sequence length="240" mass="25659">MLTTPFPVAELQNKKAAVFQEVAPPAGHDQKAGCRMLANRSIEYNGPKHLKVRTSSKNPRRNSAKALSSTNTSTKTSSTSSKTAATSSASTAASPRPSRAKVTGKATIVLDSDDDAPLAPKPKPQRLVKSEGEKKNLEKIHVDGGRPAKHFVNNSEDEAYSPSVLESPSPYPKFRQISATDLFASDDEDEDILPVAEETPKPRTRQAAKNRASSSKTTTATAPVDDTKKKSKPAPCPPQG</sequence>
<dbReference type="EMBL" id="SDEE01001294">
    <property type="protein sequence ID" value="RXW12315.1"/>
    <property type="molecule type" value="Genomic_DNA"/>
</dbReference>
<evidence type="ECO:0000313" key="3">
    <source>
        <dbReference type="Proteomes" id="UP000290288"/>
    </source>
</evidence>
<keyword evidence="3" id="KW-1185">Reference proteome</keyword>